<evidence type="ECO:0000313" key="1">
    <source>
        <dbReference type="EMBL" id="SFF35941.1"/>
    </source>
</evidence>
<dbReference type="Gene3D" id="1.10.150.240">
    <property type="entry name" value="Putative phosphatase, domain 2"/>
    <property type="match status" value="1"/>
</dbReference>
<dbReference type="Proteomes" id="UP000198855">
    <property type="component" value="Unassembled WGS sequence"/>
</dbReference>
<proteinExistence type="predicted"/>
<dbReference type="Gene3D" id="3.40.50.1000">
    <property type="entry name" value="HAD superfamily/HAD-like"/>
    <property type="match status" value="1"/>
</dbReference>
<sequence length="217" mass="24261">MTGNIRTMLFDLDGTIMDTNELIIRSFMESLKGLVPEDFGREHIIPSMGLTLQAQFQNFTGLADVDHLIKAYRTVNTKLHDELLRPFPYTNEVMKNLHEQGIQIGVVTTKIRMSTERGMKFCGLYDYVDAFVTVDDVVNPKPHPEPVQMALEKLGADPATTIMIGDSTVDMISAKEAGVIPVGVAWSLKGKQLLMESGAQYIIDDMRELYAFAGMER</sequence>
<dbReference type="NCBIfam" id="TIGR01509">
    <property type="entry name" value="HAD-SF-IA-v3"/>
    <property type="match status" value="1"/>
</dbReference>
<dbReference type="PRINTS" id="PR00413">
    <property type="entry name" value="HADHALOGNASE"/>
</dbReference>
<dbReference type="OrthoDB" id="9807630at2"/>
<protein>
    <submittedName>
        <fullName evidence="1">Pyrophosphatase PpaX</fullName>
    </submittedName>
</protein>
<dbReference type="PANTHER" id="PTHR43434:SF26">
    <property type="entry name" value="PYROPHOSPHATASE PPAX"/>
    <property type="match status" value="1"/>
</dbReference>
<dbReference type="InterPro" id="IPR036412">
    <property type="entry name" value="HAD-like_sf"/>
</dbReference>
<dbReference type="GO" id="GO:0005829">
    <property type="term" value="C:cytosol"/>
    <property type="evidence" value="ECO:0007669"/>
    <property type="project" value="TreeGrafter"/>
</dbReference>
<name>A0A1I2I614_9BACL</name>
<dbReference type="SFLD" id="SFLDG01135">
    <property type="entry name" value="C1.5.6:_HAD__Beta-PGM__Phospha"/>
    <property type="match status" value="1"/>
</dbReference>
<organism evidence="1 2">
    <name type="scientific">Paenibacillus catalpae</name>
    <dbReference type="NCBI Taxonomy" id="1045775"/>
    <lineage>
        <taxon>Bacteria</taxon>
        <taxon>Bacillati</taxon>
        <taxon>Bacillota</taxon>
        <taxon>Bacilli</taxon>
        <taxon>Bacillales</taxon>
        <taxon>Paenibacillaceae</taxon>
        <taxon>Paenibacillus</taxon>
    </lineage>
</organism>
<gene>
    <name evidence="1" type="ORF">SAMN05216378_0081</name>
</gene>
<dbReference type="SFLD" id="SFLDG01129">
    <property type="entry name" value="C1.5:_HAD__Beta-PGM__Phosphata"/>
    <property type="match status" value="1"/>
</dbReference>
<dbReference type="InterPro" id="IPR050155">
    <property type="entry name" value="HAD-like_hydrolase_sf"/>
</dbReference>
<dbReference type="RefSeq" id="WP_091190940.1">
    <property type="nucleotide sequence ID" value="NZ_FOMT01000011.1"/>
</dbReference>
<evidence type="ECO:0000313" key="2">
    <source>
        <dbReference type="Proteomes" id="UP000198855"/>
    </source>
</evidence>
<dbReference type="InterPro" id="IPR006439">
    <property type="entry name" value="HAD-SF_hydro_IA"/>
</dbReference>
<dbReference type="GO" id="GO:0006281">
    <property type="term" value="P:DNA repair"/>
    <property type="evidence" value="ECO:0007669"/>
    <property type="project" value="TreeGrafter"/>
</dbReference>
<reference evidence="2" key="1">
    <citation type="submission" date="2016-10" db="EMBL/GenBank/DDBJ databases">
        <authorList>
            <person name="Varghese N."/>
            <person name="Submissions S."/>
        </authorList>
    </citation>
    <scope>NUCLEOTIDE SEQUENCE [LARGE SCALE GENOMIC DNA]</scope>
    <source>
        <strain evidence="2">CGMCC 1.10784</strain>
    </source>
</reference>
<dbReference type="GO" id="GO:0008967">
    <property type="term" value="F:phosphoglycolate phosphatase activity"/>
    <property type="evidence" value="ECO:0007669"/>
    <property type="project" value="TreeGrafter"/>
</dbReference>
<dbReference type="InterPro" id="IPR023214">
    <property type="entry name" value="HAD_sf"/>
</dbReference>
<dbReference type="NCBIfam" id="NF009804">
    <property type="entry name" value="PRK13288.1"/>
    <property type="match status" value="1"/>
</dbReference>
<dbReference type="NCBIfam" id="TIGR01549">
    <property type="entry name" value="HAD-SF-IA-v1"/>
    <property type="match status" value="1"/>
</dbReference>
<dbReference type="EMBL" id="FOMT01000011">
    <property type="protein sequence ID" value="SFF35941.1"/>
    <property type="molecule type" value="Genomic_DNA"/>
</dbReference>
<dbReference type="Pfam" id="PF13419">
    <property type="entry name" value="HAD_2"/>
    <property type="match status" value="1"/>
</dbReference>
<dbReference type="SUPFAM" id="SSF56784">
    <property type="entry name" value="HAD-like"/>
    <property type="match status" value="1"/>
</dbReference>
<dbReference type="PANTHER" id="PTHR43434">
    <property type="entry name" value="PHOSPHOGLYCOLATE PHOSPHATASE"/>
    <property type="match status" value="1"/>
</dbReference>
<dbReference type="InterPro" id="IPR023198">
    <property type="entry name" value="PGP-like_dom2"/>
</dbReference>
<dbReference type="InterPro" id="IPR041492">
    <property type="entry name" value="HAD_2"/>
</dbReference>
<dbReference type="STRING" id="1045775.SAMN05216378_0081"/>
<keyword evidence="2" id="KW-1185">Reference proteome</keyword>
<dbReference type="SFLD" id="SFLDS00003">
    <property type="entry name" value="Haloacid_Dehalogenase"/>
    <property type="match status" value="1"/>
</dbReference>
<accession>A0A1I2I614</accession>
<dbReference type="AlphaFoldDB" id="A0A1I2I614"/>